<evidence type="ECO:0000313" key="2">
    <source>
        <dbReference type="EMBL" id="MFC7372028.1"/>
    </source>
</evidence>
<evidence type="ECO:0000256" key="1">
    <source>
        <dbReference type="SAM" id="Phobius"/>
    </source>
</evidence>
<feature type="transmembrane region" description="Helical" evidence="1">
    <location>
        <begin position="24"/>
        <end position="43"/>
    </location>
</feature>
<proteinExistence type="predicted"/>
<keyword evidence="1" id="KW-1133">Transmembrane helix</keyword>
<gene>
    <name evidence="2" type="ORF">ACFQPF_10075</name>
</gene>
<keyword evidence="3" id="KW-1185">Reference proteome</keyword>
<keyword evidence="1" id="KW-0472">Membrane</keyword>
<feature type="transmembrane region" description="Helical" evidence="1">
    <location>
        <begin position="72"/>
        <end position="92"/>
    </location>
</feature>
<keyword evidence="1" id="KW-0812">Transmembrane</keyword>
<feature type="transmembrane region" description="Helical" evidence="1">
    <location>
        <begin position="130"/>
        <end position="149"/>
    </location>
</feature>
<dbReference type="EMBL" id="JBHTCP010000016">
    <property type="protein sequence ID" value="MFC7372028.1"/>
    <property type="molecule type" value="Genomic_DNA"/>
</dbReference>
<reference evidence="3" key="1">
    <citation type="journal article" date="2019" name="Int. J. Syst. Evol. Microbiol.">
        <title>The Global Catalogue of Microorganisms (GCM) 10K type strain sequencing project: providing services to taxonomists for standard genome sequencing and annotation.</title>
        <authorList>
            <consortium name="The Broad Institute Genomics Platform"/>
            <consortium name="The Broad Institute Genome Sequencing Center for Infectious Disease"/>
            <person name="Wu L."/>
            <person name="Ma J."/>
        </authorList>
    </citation>
    <scope>NUCLEOTIDE SEQUENCE [LARGE SCALE GENOMIC DNA]</scope>
    <source>
        <strain evidence="3">NBRC 106396</strain>
    </source>
</reference>
<dbReference type="RefSeq" id="WP_379749710.1">
    <property type="nucleotide sequence ID" value="NZ_JBHTCP010000016.1"/>
</dbReference>
<protein>
    <recommendedName>
        <fullName evidence="4">DUF1440 domain-containing protein</fullName>
    </recommendedName>
</protein>
<dbReference type="Proteomes" id="UP001596549">
    <property type="component" value="Unassembled WGS sequence"/>
</dbReference>
<organism evidence="2 3">
    <name type="scientific">Fictibacillus iocasae</name>
    <dbReference type="NCBI Taxonomy" id="2715437"/>
    <lineage>
        <taxon>Bacteria</taxon>
        <taxon>Bacillati</taxon>
        <taxon>Bacillota</taxon>
        <taxon>Bacilli</taxon>
        <taxon>Bacillales</taxon>
        <taxon>Fictibacillaceae</taxon>
        <taxon>Fictibacillus</taxon>
    </lineage>
</organism>
<name>A0ABW2NS31_9BACL</name>
<comment type="caution">
    <text evidence="2">The sequence shown here is derived from an EMBL/GenBank/DDBJ whole genome shotgun (WGS) entry which is preliminary data.</text>
</comment>
<evidence type="ECO:0008006" key="4">
    <source>
        <dbReference type="Google" id="ProtNLM"/>
    </source>
</evidence>
<sequence>MLQLATFHYTEVLKKKMTGKELKGIVYSGLYSGIWLGLLFYAIQKLSNRRLLDFLLNVDFLPLPKDITHNVFLQWTLHLAISLLLAFALYRAAKARPSLLLPLSLAINLIVSISFFPLEGISVEKILQPSLVNVSIWTAGHVLYAWILASSLKRTVFKQYNEKPR</sequence>
<evidence type="ECO:0000313" key="3">
    <source>
        <dbReference type="Proteomes" id="UP001596549"/>
    </source>
</evidence>
<accession>A0ABW2NS31</accession>
<feature type="transmembrane region" description="Helical" evidence="1">
    <location>
        <begin position="99"/>
        <end position="118"/>
    </location>
</feature>